<evidence type="ECO:0000256" key="4">
    <source>
        <dbReference type="PIRSR" id="PIRSR604294-1"/>
    </source>
</evidence>
<dbReference type="PANTHER" id="PTHR10543:SF142">
    <property type="entry name" value="OS06G0162550 PROTEIN"/>
    <property type="match status" value="1"/>
</dbReference>
<dbReference type="Proteomes" id="UP000729701">
    <property type="component" value="Unassembled WGS sequence"/>
</dbReference>
<dbReference type="InterPro" id="IPR004294">
    <property type="entry name" value="Carotenoid_Oase"/>
</dbReference>
<reference evidence="5" key="1">
    <citation type="submission" date="2021-05" db="EMBL/GenBank/DDBJ databases">
        <authorList>
            <person name="Pietrasiak N."/>
            <person name="Ward R."/>
            <person name="Stajich J.E."/>
            <person name="Kurbessoian T."/>
        </authorList>
    </citation>
    <scope>NUCLEOTIDE SEQUENCE</scope>
    <source>
        <strain evidence="5">GSE-NOS-MK-12-04C</strain>
    </source>
</reference>
<dbReference type="GO" id="GO:0046872">
    <property type="term" value="F:metal ion binding"/>
    <property type="evidence" value="ECO:0007669"/>
    <property type="project" value="UniProtKB-KW"/>
</dbReference>
<evidence type="ECO:0000256" key="1">
    <source>
        <dbReference type="ARBA" id="ARBA00006787"/>
    </source>
</evidence>
<comment type="similarity">
    <text evidence="1">Belongs to the carotenoid oxygenase family.</text>
</comment>
<reference evidence="5" key="2">
    <citation type="journal article" date="2022" name="Microbiol. Resour. Announc.">
        <title>Metagenome Sequencing to Explore Phylogenomics of Terrestrial Cyanobacteria.</title>
        <authorList>
            <person name="Ward R.D."/>
            <person name="Stajich J.E."/>
            <person name="Johansen J.R."/>
            <person name="Huntemann M."/>
            <person name="Clum A."/>
            <person name="Foster B."/>
            <person name="Foster B."/>
            <person name="Roux S."/>
            <person name="Palaniappan K."/>
            <person name="Varghese N."/>
            <person name="Mukherjee S."/>
            <person name="Reddy T.B.K."/>
            <person name="Daum C."/>
            <person name="Copeland A."/>
            <person name="Chen I.A."/>
            <person name="Ivanova N.N."/>
            <person name="Kyrpides N.C."/>
            <person name="Shapiro N."/>
            <person name="Eloe-Fadrosh E.A."/>
            <person name="Pietrasiak N."/>
        </authorList>
    </citation>
    <scope>NUCLEOTIDE SEQUENCE</scope>
    <source>
        <strain evidence="5">GSE-NOS-MK-12-04C</strain>
    </source>
</reference>
<name>A0A951QHI9_9CYAN</name>
<evidence type="ECO:0000313" key="5">
    <source>
        <dbReference type="EMBL" id="MBW4666167.1"/>
    </source>
</evidence>
<keyword evidence="2 4" id="KW-0479">Metal-binding</keyword>
<keyword evidence="3 4" id="KW-0408">Iron</keyword>
<gene>
    <name evidence="5" type="ORF">KME60_01695</name>
</gene>
<accession>A0A951QHI9</accession>
<organism evidence="5 6">
    <name type="scientific">Cyanomargarita calcarea GSE-NOS-MK-12-04C</name>
    <dbReference type="NCBI Taxonomy" id="2839659"/>
    <lineage>
        <taxon>Bacteria</taxon>
        <taxon>Bacillati</taxon>
        <taxon>Cyanobacteriota</taxon>
        <taxon>Cyanophyceae</taxon>
        <taxon>Nostocales</taxon>
        <taxon>Cyanomargaritaceae</taxon>
        <taxon>Cyanomargarita</taxon>
    </lineage>
</organism>
<feature type="binding site" evidence="4">
    <location>
        <position position="153"/>
    </location>
    <ligand>
        <name>Fe cation</name>
        <dbReference type="ChEBI" id="CHEBI:24875"/>
        <note>catalytic</note>
    </ligand>
</feature>
<dbReference type="GO" id="GO:0016121">
    <property type="term" value="P:carotene catabolic process"/>
    <property type="evidence" value="ECO:0007669"/>
    <property type="project" value="TreeGrafter"/>
</dbReference>
<evidence type="ECO:0000313" key="6">
    <source>
        <dbReference type="Proteomes" id="UP000729701"/>
    </source>
</evidence>
<proteinExistence type="inferred from homology"/>
<dbReference type="EMBL" id="JAHHGZ010000002">
    <property type="protein sequence ID" value="MBW4666167.1"/>
    <property type="molecule type" value="Genomic_DNA"/>
</dbReference>
<dbReference type="AlphaFoldDB" id="A0A951QHI9"/>
<evidence type="ECO:0000256" key="2">
    <source>
        <dbReference type="ARBA" id="ARBA00022723"/>
    </source>
</evidence>
<sequence>MATIRLAGQNIQSAPYLHRWRFNLLTGTVREEMLDDLPAEFPRVNENLLGRKTRYGYAGKMVKNSEALFDGVIKYDFSIGESQTCEFGRGRYGGEAVFVPRPGATPEDDGWLVTFVYDTSEDSSELVVVNAQDMNAEPVARVLIPQRVPYGFHGAWLSEDQLG</sequence>
<comment type="caution">
    <text evidence="5">The sequence shown here is derived from an EMBL/GenBank/DDBJ whole genome shotgun (WGS) entry which is preliminary data.</text>
</comment>
<dbReference type="Pfam" id="PF03055">
    <property type="entry name" value="RPE65"/>
    <property type="match status" value="1"/>
</dbReference>
<dbReference type="GO" id="GO:0010436">
    <property type="term" value="F:carotenoid dioxygenase activity"/>
    <property type="evidence" value="ECO:0007669"/>
    <property type="project" value="TreeGrafter"/>
</dbReference>
<comment type="cofactor">
    <cofactor evidence="4">
        <name>Fe(2+)</name>
        <dbReference type="ChEBI" id="CHEBI:29033"/>
    </cofactor>
    <text evidence="4">Binds 1 Fe(2+) ion per subunit.</text>
</comment>
<dbReference type="PANTHER" id="PTHR10543">
    <property type="entry name" value="BETA-CAROTENE DIOXYGENASE"/>
    <property type="match status" value="1"/>
</dbReference>
<evidence type="ECO:0000256" key="3">
    <source>
        <dbReference type="ARBA" id="ARBA00023004"/>
    </source>
</evidence>
<protein>
    <submittedName>
        <fullName evidence="5">Carotenoid oxygenase family protein</fullName>
    </submittedName>
</protein>